<evidence type="ECO:0000256" key="1">
    <source>
        <dbReference type="ARBA" id="ARBA00001933"/>
    </source>
</evidence>
<dbReference type="Gene3D" id="3.40.640.10">
    <property type="entry name" value="Type I PLP-dependent aspartate aminotransferase-like (Major domain)"/>
    <property type="match status" value="1"/>
</dbReference>
<feature type="domain" description="Aminotransferase class I/classII large" evidence="4">
    <location>
        <begin position="31"/>
        <end position="380"/>
    </location>
</feature>
<dbReference type="GO" id="GO:0008483">
    <property type="term" value="F:transaminase activity"/>
    <property type="evidence" value="ECO:0007669"/>
    <property type="project" value="UniProtKB-KW"/>
</dbReference>
<evidence type="ECO:0000313" key="6">
    <source>
        <dbReference type="Proteomes" id="UP000052258"/>
    </source>
</evidence>
<proteinExistence type="predicted"/>
<dbReference type="InterPro" id="IPR050881">
    <property type="entry name" value="LL-DAP_aminotransferase"/>
</dbReference>
<dbReference type="OrthoDB" id="9802328at2"/>
<dbReference type="Proteomes" id="UP000052258">
    <property type="component" value="Unassembled WGS sequence"/>
</dbReference>
<comment type="cofactor">
    <cofactor evidence="1">
        <name>pyridoxal 5'-phosphate</name>
        <dbReference type="ChEBI" id="CHEBI:597326"/>
    </cofactor>
</comment>
<evidence type="ECO:0000313" key="5">
    <source>
        <dbReference type="EMBL" id="KMT57880.1"/>
    </source>
</evidence>
<dbReference type="InterPro" id="IPR004839">
    <property type="entry name" value="Aminotransferase_I/II_large"/>
</dbReference>
<dbReference type="EMBL" id="AZHO01000038">
    <property type="protein sequence ID" value="KMT57880.1"/>
    <property type="molecule type" value="Genomic_DNA"/>
</dbReference>
<dbReference type="PATRIC" id="fig|1430899.3.peg.2630"/>
<dbReference type="GO" id="GO:0030170">
    <property type="term" value="F:pyridoxal phosphate binding"/>
    <property type="evidence" value="ECO:0007669"/>
    <property type="project" value="InterPro"/>
</dbReference>
<evidence type="ECO:0000259" key="4">
    <source>
        <dbReference type="Pfam" id="PF00155"/>
    </source>
</evidence>
<dbReference type="InterPro" id="IPR015421">
    <property type="entry name" value="PyrdxlP-dep_Trfase_major"/>
</dbReference>
<dbReference type="PANTHER" id="PTHR42832:SF3">
    <property type="entry name" value="L-GLUTAMINE--4-(METHYLSULFANYL)-2-OXOBUTANOATE AMINOTRANSFERASE"/>
    <property type="match status" value="1"/>
</dbReference>
<dbReference type="InterPro" id="IPR015424">
    <property type="entry name" value="PyrdxlP-dep_Trfase"/>
</dbReference>
<protein>
    <submittedName>
        <fullName evidence="5">Transaminase</fullName>
    </submittedName>
</protein>
<keyword evidence="3" id="KW-0808">Transferase</keyword>
<comment type="caution">
    <text evidence="5">The sequence shown here is derived from an EMBL/GenBank/DDBJ whole genome shotgun (WGS) entry which is preliminary data.</text>
</comment>
<reference evidence="5 6" key="1">
    <citation type="journal article" date="2015" name="Genome Biol. Evol.">
        <title>Comparative Genomics of Listeria Sensu Lato: Genus-Wide Differences in Evolutionary Dynamics and the Progressive Gain of Complex, Potentially Pathogenicity-Related Traits through Lateral Gene Transfer.</title>
        <authorList>
            <person name="Chiara M."/>
            <person name="Caruso M."/>
            <person name="D'Erchia A.M."/>
            <person name="Manzari C."/>
            <person name="Fraccalvieri R."/>
            <person name="Goffredo E."/>
            <person name="Latorre L."/>
            <person name="Miccolupo A."/>
            <person name="Padalino I."/>
            <person name="Santagada G."/>
            <person name="Chiocco D."/>
            <person name="Pesole G."/>
            <person name="Horner D.S."/>
            <person name="Parisi A."/>
        </authorList>
    </citation>
    <scope>NUCLEOTIDE SEQUENCE [LARGE SCALE GENOMIC DNA]</scope>
    <source>
        <strain evidence="5 6">1991</strain>
    </source>
</reference>
<dbReference type="SUPFAM" id="SSF53383">
    <property type="entry name" value="PLP-dependent transferases"/>
    <property type="match status" value="1"/>
</dbReference>
<evidence type="ECO:0000256" key="3">
    <source>
        <dbReference type="ARBA" id="ARBA00022679"/>
    </source>
</evidence>
<dbReference type="CDD" id="cd00609">
    <property type="entry name" value="AAT_like"/>
    <property type="match status" value="1"/>
</dbReference>
<dbReference type="PANTHER" id="PTHR42832">
    <property type="entry name" value="AMINO ACID AMINOTRANSFERASE"/>
    <property type="match status" value="1"/>
</dbReference>
<evidence type="ECO:0000256" key="2">
    <source>
        <dbReference type="ARBA" id="ARBA00022576"/>
    </source>
</evidence>
<dbReference type="InterPro" id="IPR015422">
    <property type="entry name" value="PyrdxlP-dep_Trfase_small"/>
</dbReference>
<dbReference type="Gene3D" id="3.90.1150.10">
    <property type="entry name" value="Aspartate Aminotransferase, domain 1"/>
    <property type="match status" value="1"/>
</dbReference>
<dbReference type="Pfam" id="PF00155">
    <property type="entry name" value="Aminotran_1_2"/>
    <property type="match status" value="1"/>
</dbReference>
<keyword evidence="6" id="KW-1185">Reference proteome</keyword>
<accession>A0A0J8G5M3</accession>
<organism evidence="5 6">
    <name type="scientific">Listeria fleischmannii 1991</name>
    <dbReference type="NCBI Taxonomy" id="1430899"/>
    <lineage>
        <taxon>Bacteria</taxon>
        <taxon>Bacillati</taxon>
        <taxon>Bacillota</taxon>
        <taxon>Bacilli</taxon>
        <taxon>Bacillales</taxon>
        <taxon>Listeriaceae</taxon>
        <taxon>Listeria</taxon>
    </lineage>
</organism>
<sequence>MRFSKKLENLPEQFFSKLVQNVNRKVAEGHDVINLGQGNPDQPTPQNIVDALKNAADDAQNHKYSLFRGKAELKEAAAHFYKKEYGVDLDPEKEIAILFGTKTGLVELPMCLLNPQETMLLPDPGYPDYLSGAVLADAKYKLMPLLEENQFLPDYAQIDAATRSDAKLMYLNYPNNPTGATATKQFFEDTVSFAQKNEIAVVHDFAYGAIGFLEKPISFLETEGAKDVGIELYTLSKTYNMAGWRIGFAAGNEKMIEAINLIQDHLYVSLFPAIQDAGIEALLGSQQSVYEQNERYENRKNAFLAACEKIGWEAVVPKGSFFAWMKVPQNFTSTSFTELLLEKVNVAVADGSGFGEYGEGYVRVGLLMDEDRLVEAVERIETLNIFKTATYSR</sequence>
<name>A0A0J8G5M3_9LIST</name>
<dbReference type="AlphaFoldDB" id="A0A0J8G5M3"/>
<keyword evidence="2" id="KW-0032">Aminotransferase</keyword>
<dbReference type="RefSeq" id="WP_007476195.1">
    <property type="nucleotide sequence ID" value="NZ_KQ130623.1"/>
</dbReference>
<gene>
    <name evidence="5" type="ORF">X560_2578</name>
</gene>
<dbReference type="NCBIfam" id="NF005977">
    <property type="entry name" value="PRK08068.1"/>
    <property type="match status" value="1"/>
</dbReference>